<feature type="domain" description="FAD dependent oxidoreductase" evidence="2">
    <location>
        <begin position="5"/>
        <end position="36"/>
    </location>
</feature>
<dbReference type="EMBL" id="CP041692">
    <property type="protein sequence ID" value="QDP95890.1"/>
    <property type="molecule type" value="Genomic_DNA"/>
</dbReference>
<feature type="region of interest" description="Disordered" evidence="1">
    <location>
        <begin position="37"/>
        <end position="63"/>
    </location>
</feature>
<protein>
    <submittedName>
        <fullName evidence="3">FAD-dependent oxidoreductase</fullName>
    </submittedName>
</protein>
<dbReference type="AlphaFoldDB" id="A0A516PXJ1"/>
<keyword evidence="4" id="KW-1185">Reference proteome</keyword>
<evidence type="ECO:0000313" key="3">
    <source>
        <dbReference type="EMBL" id="QDP95890.1"/>
    </source>
</evidence>
<dbReference type="Proteomes" id="UP000319263">
    <property type="component" value="Chromosome"/>
</dbReference>
<evidence type="ECO:0000259" key="2">
    <source>
        <dbReference type="Pfam" id="PF01266"/>
    </source>
</evidence>
<dbReference type="Pfam" id="PF01266">
    <property type="entry name" value="DAO"/>
    <property type="match status" value="1"/>
</dbReference>
<reference evidence="3 4" key="1">
    <citation type="submission" date="2019-07" db="EMBL/GenBank/DDBJ databases">
        <title>Microlunatus dokdonensis sp. nov. isolated from the rhizospheric soil of the wild plant Elymus tsukushiensis.</title>
        <authorList>
            <person name="Ghim S.-Y."/>
            <person name="Hwang Y.-J."/>
            <person name="Son J.-S."/>
            <person name="Shin J.-H."/>
        </authorList>
    </citation>
    <scope>NUCLEOTIDE SEQUENCE [LARGE SCALE GENOMIC DNA]</scope>
    <source>
        <strain evidence="3 4">KUDC0627</strain>
    </source>
</reference>
<dbReference type="Gene3D" id="3.50.50.60">
    <property type="entry name" value="FAD/NAD(P)-binding domain"/>
    <property type="match status" value="1"/>
</dbReference>
<dbReference type="InterPro" id="IPR036188">
    <property type="entry name" value="FAD/NAD-bd_sf"/>
</dbReference>
<dbReference type="KEGG" id="mik:FOE78_08245"/>
<evidence type="ECO:0000256" key="1">
    <source>
        <dbReference type="SAM" id="MobiDB-lite"/>
    </source>
</evidence>
<dbReference type="InterPro" id="IPR006076">
    <property type="entry name" value="FAD-dep_OxRdtase"/>
</dbReference>
<dbReference type="SUPFAM" id="SSF51905">
    <property type="entry name" value="FAD/NAD(P)-binding domain"/>
    <property type="match status" value="1"/>
</dbReference>
<sequence length="63" mass="6256">MSDQEVVVVGGGIAGASTAFGLARRGVAVTIVDDGATPVPTVGTRPGSDLGHRWRPGGRPDSA</sequence>
<organism evidence="3 4">
    <name type="scientific">Microlunatus elymi</name>
    <dbReference type="NCBI Taxonomy" id="2596828"/>
    <lineage>
        <taxon>Bacteria</taxon>
        <taxon>Bacillati</taxon>
        <taxon>Actinomycetota</taxon>
        <taxon>Actinomycetes</taxon>
        <taxon>Propionibacteriales</taxon>
        <taxon>Propionibacteriaceae</taxon>
        <taxon>Microlunatus</taxon>
    </lineage>
</organism>
<evidence type="ECO:0000313" key="4">
    <source>
        <dbReference type="Proteomes" id="UP000319263"/>
    </source>
</evidence>
<dbReference type="RefSeq" id="WP_143985856.1">
    <property type="nucleotide sequence ID" value="NZ_CP041692.1"/>
</dbReference>
<gene>
    <name evidence="3" type="ORF">FOE78_08245</name>
</gene>
<proteinExistence type="predicted"/>
<accession>A0A516PXJ1</accession>
<name>A0A516PXJ1_9ACTN</name>